<accession>L8E859</accession>
<evidence type="ECO:0000313" key="1">
    <source>
        <dbReference type="EMBL" id="CCQ43294.1"/>
    </source>
</evidence>
<dbReference type="ChiTaRS" id="PPARA">
    <property type="organism name" value="human"/>
</dbReference>
<sequence>MQMPPGEHAHSSPPMDAMALGSFQSRFLWSPQLFEGVTANQPPF</sequence>
<reference evidence="1" key="1">
    <citation type="journal article" date="2013" name="PLoS ONE">
        <title>Direct detection of alternative open reading frames translation products in human significantly expands the proteome.</title>
        <authorList>
            <person name="Vanderperre B."/>
            <person name="Lucier J.-F."/>
            <person name="Motard J."/>
            <person name="Tremblay G."/>
            <person name="Vanderperre S."/>
            <person name="Wisztorski M."/>
            <person name="Salzet M."/>
            <person name="Boisvert F.-M."/>
            <person name="Roucou X."/>
        </authorList>
    </citation>
    <scope>NUCLEOTIDE SEQUENCE</scope>
</reference>
<protein>
    <submittedName>
        <fullName evidence="1">Alternative protein PPARA</fullName>
    </submittedName>
</protein>
<dbReference type="EMBL" id="HF583797">
    <property type="protein sequence ID" value="CCQ43294.1"/>
    <property type="molecule type" value="Genomic_DNA"/>
</dbReference>
<organism evidence="1">
    <name type="scientific">Homo sapiens</name>
    <name type="common">Human</name>
    <dbReference type="NCBI Taxonomy" id="9606"/>
    <lineage>
        <taxon>Eukaryota</taxon>
        <taxon>Metazoa</taxon>
        <taxon>Chordata</taxon>
        <taxon>Craniata</taxon>
        <taxon>Vertebrata</taxon>
        <taxon>Euteleostomi</taxon>
        <taxon>Mammalia</taxon>
        <taxon>Eutheria</taxon>
        <taxon>Euarchontoglires</taxon>
        <taxon>Primates</taxon>
        <taxon>Haplorrhini</taxon>
        <taxon>Catarrhini</taxon>
        <taxon>Hominidae</taxon>
        <taxon>Homo</taxon>
    </lineage>
</organism>
<gene>
    <name evidence="1" type="primary">PPARA</name>
</gene>
<name>L8E859_HUMAN</name>
<proteinExistence type="predicted"/>
<dbReference type="AlphaFoldDB" id="L8E859"/>
<dbReference type="OrthoDB" id="7634782at2759"/>